<feature type="domain" description="Ysc84 actin-binding" evidence="2">
    <location>
        <begin position="166"/>
        <end position="291"/>
    </location>
</feature>
<evidence type="ECO:0000313" key="3">
    <source>
        <dbReference type="EMBL" id="CRG88606.1"/>
    </source>
</evidence>
<dbReference type="EMBL" id="CVMT01000005">
    <property type="protein sequence ID" value="CRG88606.1"/>
    <property type="molecule type" value="Genomic_DNA"/>
</dbReference>
<evidence type="ECO:0000259" key="2">
    <source>
        <dbReference type="Pfam" id="PF04366"/>
    </source>
</evidence>
<feature type="region of interest" description="Disordered" evidence="1">
    <location>
        <begin position="83"/>
        <end position="104"/>
    </location>
</feature>
<dbReference type="GO" id="GO:0035091">
    <property type="term" value="F:phosphatidylinositol binding"/>
    <property type="evidence" value="ECO:0007669"/>
    <property type="project" value="TreeGrafter"/>
</dbReference>
<dbReference type="Proteomes" id="UP000054383">
    <property type="component" value="Unassembled WGS sequence"/>
</dbReference>
<dbReference type="AlphaFoldDB" id="A0A0U1M099"/>
<feature type="compositionally biased region" description="Polar residues" evidence="1">
    <location>
        <begin position="417"/>
        <end position="428"/>
    </location>
</feature>
<dbReference type="CDD" id="cd11524">
    <property type="entry name" value="SYLF"/>
    <property type="match status" value="1"/>
</dbReference>
<dbReference type="InterPro" id="IPR007461">
    <property type="entry name" value="Ysc84_actin-binding"/>
</dbReference>
<feature type="region of interest" description="Disordered" evidence="1">
    <location>
        <begin position="347"/>
        <end position="366"/>
    </location>
</feature>
<reference evidence="3 4" key="1">
    <citation type="submission" date="2015-04" db="EMBL/GenBank/DDBJ databases">
        <authorList>
            <person name="Syromyatnikov M.Y."/>
            <person name="Popov V.N."/>
        </authorList>
    </citation>
    <scope>NUCLEOTIDE SEQUENCE [LARGE SCALE GENOMIC DNA]</scope>
    <source>
        <strain evidence="3">WF-38-12</strain>
    </source>
</reference>
<organism evidence="3 4">
    <name type="scientific">Talaromyces islandicus</name>
    <name type="common">Penicillium islandicum</name>
    <dbReference type="NCBI Taxonomy" id="28573"/>
    <lineage>
        <taxon>Eukaryota</taxon>
        <taxon>Fungi</taxon>
        <taxon>Dikarya</taxon>
        <taxon>Ascomycota</taxon>
        <taxon>Pezizomycotina</taxon>
        <taxon>Eurotiomycetes</taxon>
        <taxon>Eurotiomycetidae</taxon>
        <taxon>Eurotiales</taxon>
        <taxon>Trichocomaceae</taxon>
        <taxon>Talaromyces</taxon>
        <taxon>Talaromyces sect. Islandici</taxon>
    </lineage>
</organism>
<feature type="compositionally biased region" description="Basic and acidic residues" evidence="1">
    <location>
        <begin position="550"/>
        <end position="568"/>
    </location>
</feature>
<dbReference type="Pfam" id="PF04366">
    <property type="entry name" value="Ysc84"/>
    <property type="match status" value="1"/>
</dbReference>
<sequence length="652" mass="71020">MSSRNSWKDYSKKGFGFGKKGFDKAWQALDKLGAPVNRLSNRVGAEAFWPTTLDKESEKAARILRSFCKDGFYEKIDEESAAATAEEKAKEEAQNPDAKHKIDRPAGKQRVLVKIPSDVIKRAKGIAIFTTMRTGLWFSGAGGSGILMARVPETGEWSPPSGIMLHTAALGFLVGVDIYDCVVIINTYEALEGFKKLRATLGGELSATAGPIGMGGVLDSEVHKRQAPIWTYMKSRGLYAGIQVDGTIIVERTDENARFYGRKVSAQEILAGKVTNSSESLRTLFQTVRAAQGDRDIDESYLPPPGESPSDAIIVNEEDNGFGIPASDDPDPYGVRALEEQGLFIREAGTHNRPTHEVFEFRPSPSSPIYNSFVRQSIDSSPRQSWRASVQSTKSYVSTDKGTQTDDLPARPPPSDSGASSRSFQETPGSPVPNICDTPDTSDSHEVHETIKELEPEADAEAEAEVEAFEIHDASNTTLTKAAEVVRTRPTTPMEDTTPSANFSRPRLVTIPKRIPPALPPRNPERKHDSVSTQESFLPMSPSPTQSVHPEIRDSHDLSPEDVSHETSEMTTPGAVDLAEKTAGLEVQSDIQPDGHSEVHSKQSEVQANVHPEGQKEAETAALETDEFHSPPSSPTQEKPAVPEHETQSSVA</sequence>
<protein>
    <recommendedName>
        <fullName evidence="2">Ysc84 actin-binding domain-containing protein</fullName>
    </recommendedName>
</protein>
<dbReference type="OrthoDB" id="443981at2759"/>
<dbReference type="OMA" id="TFEFRPN"/>
<dbReference type="PANTHER" id="PTHR15629:SF8">
    <property type="entry name" value="DUF500 DOMAIN PROTEIN (AFU_ORTHOLOGUE AFUA_5G07310)"/>
    <property type="match status" value="1"/>
</dbReference>
<feature type="compositionally biased region" description="Basic and acidic residues" evidence="1">
    <location>
        <begin position="641"/>
        <end position="652"/>
    </location>
</feature>
<gene>
    <name evidence="3" type="ORF">PISL3812_05637</name>
</gene>
<keyword evidence="4" id="KW-1185">Reference proteome</keyword>
<dbReference type="InterPro" id="IPR051702">
    <property type="entry name" value="SH3_domain_YSC84-like"/>
</dbReference>
<name>A0A0U1M099_TALIS</name>
<feature type="region of interest" description="Disordered" evidence="1">
    <location>
        <begin position="513"/>
        <end position="652"/>
    </location>
</feature>
<feature type="region of interest" description="Disordered" evidence="1">
    <location>
        <begin position="376"/>
        <end position="446"/>
    </location>
</feature>
<dbReference type="PANTHER" id="PTHR15629">
    <property type="entry name" value="SH3YL1 PROTEIN"/>
    <property type="match status" value="1"/>
</dbReference>
<feature type="compositionally biased region" description="Basic and acidic residues" evidence="1">
    <location>
        <begin position="593"/>
        <end position="603"/>
    </location>
</feature>
<feature type="compositionally biased region" description="Basic and acidic residues" evidence="1">
    <location>
        <begin position="85"/>
        <end position="104"/>
    </location>
</feature>
<evidence type="ECO:0000256" key="1">
    <source>
        <dbReference type="SAM" id="MobiDB-lite"/>
    </source>
</evidence>
<dbReference type="STRING" id="28573.A0A0U1M099"/>
<accession>A0A0U1M099</accession>
<feature type="compositionally biased region" description="Basic and acidic residues" evidence="1">
    <location>
        <begin position="348"/>
        <end position="360"/>
    </location>
</feature>
<feature type="compositionally biased region" description="Polar residues" evidence="1">
    <location>
        <begin position="376"/>
        <end position="406"/>
    </location>
</feature>
<evidence type="ECO:0000313" key="4">
    <source>
        <dbReference type="Proteomes" id="UP000054383"/>
    </source>
</evidence>
<proteinExistence type="predicted"/>